<dbReference type="InterPro" id="IPR056457">
    <property type="entry name" value="DOP1_C"/>
</dbReference>
<evidence type="ECO:0000259" key="1">
    <source>
        <dbReference type="Pfam" id="PF24598"/>
    </source>
</evidence>
<keyword evidence="3" id="KW-1185">Reference proteome</keyword>
<evidence type="ECO:0000313" key="2">
    <source>
        <dbReference type="EMBL" id="CCG84035.1"/>
    </source>
</evidence>
<dbReference type="Pfam" id="PF24598">
    <property type="entry name" value="DOP1_C"/>
    <property type="match status" value="1"/>
</dbReference>
<reference evidence="2 3" key="1">
    <citation type="journal article" date="2013" name="MBio">
        <title>Genome sequencing of the plant pathogen Taphrina deformans, the causal agent of peach leaf curl.</title>
        <authorList>
            <person name="Cisse O.H."/>
            <person name="Almeida J.M.G.C.F."/>
            <person name="Fonseca A."/>
            <person name="Kumar A.A."/>
            <person name="Salojaervi J."/>
            <person name="Overmyer K."/>
            <person name="Hauser P.M."/>
            <person name="Pagni M."/>
        </authorList>
    </citation>
    <scope>NUCLEOTIDE SEQUENCE [LARGE SCALE GENOMIC DNA]</scope>
    <source>
        <strain evidence="3">PYCC 5710 / ATCC 11124 / CBS 356.35 / IMI 108563 / JCM 9778 / NBRC 8474</strain>
    </source>
</reference>
<accession>R4XDY3</accession>
<name>R4XDY3_TAPDE</name>
<gene>
    <name evidence="2" type="ORF">TAPDE_004401</name>
</gene>
<organism evidence="2 3">
    <name type="scientific">Taphrina deformans (strain PYCC 5710 / ATCC 11124 / CBS 356.35 / IMI 108563 / JCM 9778 / NBRC 8474)</name>
    <name type="common">Peach leaf curl fungus</name>
    <name type="synonym">Lalaria deformans</name>
    <dbReference type="NCBI Taxonomy" id="1097556"/>
    <lineage>
        <taxon>Eukaryota</taxon>
        <taxon>Fungi</taxon>
        <taxon>Dikarya</taxon>
        <taxon>Ascomycota</taxon>
        <taxon>Taphrinomycotina</taxon>
        <taxon>Taphrinomycetes</taxon>
        <taxon>Taphrinales</taxon>
        <taxon>Taphrinaceae</taxon>
        <taxon>Taphrina</taxon>
    </lineage>
</organism>
<feature type="domain" description="DOP1-like C-terminal" evidence="1">
    <location>
        <begin position="2"/>
        <end position="144"/>
    </location>
</feature>
<dbReference type="EMBL" id="CAHR02000196">
    <property type="protein sequence ID" value="CCG84035.1"/>
    <property type="molecule type" value="Genomic_DNA"/>
</dbReference>
<dbReference type="AlphaFoldDB" id="R4XDY3"/>
<dbReference type="Proteomes" id="UP000013776">
    <property type="component" value="Unassembled WGS sequence"/>
</dbReference>
<dbReference type="OrthoDB" id="297643at2759"/>
<comment type="caution">
    <text evidence="2">The sequence shown here is derived from an EMBL/GenBank/DDBJ whole genome shotgun (WGS) entry which is preliminary data.</text>
</comment>
<proteinExistence type="predicted"/>
<sequence length="144" mass="16466">MWAPIIQKWISTEKEKLSDLLAKPNSAEQLQRLLQIKRLAFVEIALPMDSVSDKLDTFVSRMQDAVDSSGISHAMGLMLMQSIILRTSQVHIRDHIMNFIHLLQRSFLLLIESSTNPQPDTVLLCTTLRTLDVMLYLGNEDFQL</sequence>
<protein>
    <recommendedName>
        <fullName evidence="1">DOP1-like C-terminal domain-containing protein</fullName>
    </recommendedName>
</protein>
<evidence type="ECO:0000313" key="3">
    <source>
        <dbReference type="Proteomes" id="UP000013776"/>
    </source>
</evidence>